<evidence type="ECO:0000313" key="3">
    <source>
        <dbReference type="Proteomes" id="UP000053342"/>
    </source>
</evidence>
<gene>
    <name evidence="2" type="ORF">PV06_11735</name>
</gene>
<reference evidence="2 3" key="1">
    <citation type="submission" date="2015-01" db="EMBL/GenBank/DDBJ databases">
        <title>The Genome Sequence of Exophiala oligosperma CBS72588.</title>
        <authorList>
            <consortium name="The Broad Institute Genomics Platform"/>
            <person name="Cuomo C."/>
            <person name="de Hoog S."/>
            <person name="Gorbushina A."/>
            <person name="Stielow B."/>
            <person name="Teixiera M."/>
            <person name="Abouelleil A."/>
            <person name="Chapman S.B."/>
            <person name="Priest M."/>
            <person name="Young S.K."/>
            <person name="Wortman J."/>
            <person name="Nusbaum C."/>
            <person name="Birren B."/>
        </authorList>
    </citation>
    <scope>NUCLEOTIDE SEQUENCE [LARGE SCALE GENOMIC DNA]</scope>
    <source>
        <strain evidence="2 3">CBS 72588</strain>
    </source>
</reference>
<evidence type="ECO:0000313" key="2">
    <source>
        <dbReference type="EMBL" id="KIW35958.1"/>
    </source>
</evidence>
<dbReference type="AlphaFoldDB" id="A0A0D2CY12"/>
<evidence type="ECO:0000256" key="1">
    <source>
        <dbReference type="SAM" id="MobiDB-lite"/>
    </source>
</evidence>
<sequence length="381" mass="41046">MWRSSLHDSLGEGRISGATSLHENFSLAQSDDDSLAEGLGDDLDSLFSGVPPDLELSRDFLSDEELDSLTQNDSSQGIQTRGNFIIISPGDGAAPASNPKLLTDIDAIDLTTRSNAPPPRFPGLSSSQRCFSPSSRDNHRVEVVIPSPRPSAAADRNTSCAQLAEVIETADGVGRRKTSPRPDDHIERLSGQKRQNMSEPDLCFPNSRRRRVEAVNNKTPSISHRTLVESSASQTCGTRNQFQPLDFEHGTLPVVGDPDATHGPDSEQVLIGRGANSDREDEVVPDLTLGVPPTTPAALVDIDESMNRDHEHERQQGGWKGMNLQPVTAADAAFITAVIDSPADLQDFCNSPATWALGYGVQPASLTNISVKPLVDRLGEM</sequence>
<dbReference type="HOGENOM" id="CLU_860617_0_0_1"/>
<dbReference type="EMBL" id="KN847388">
    <property type="protein sequence ID" value="KIW35959.1"/>
    <property type="molecule type" value="Genomic_DNA"/>
</dbReference>
<dbReference type="RefSeq" id="XP_016256175.1">
    <property type="nucleotide sequence ID" value="XM_016413448.1"/>
</dbReference>
<accession>A0A0D2CY12</accession>
<keyword evidence="3" id="KW-1185">Reference proteome</keyword>
<proteinExistence type="predicted"/>
<dbReference type="Proteomes" id="UP000053342">
    <property type="component" value="Unassembled WGS sequence"/>
</dbReference>
<dbReference type="EMBL" id="KN847388">
    <property type="protein sequence ID" value="KIW35958.1"/>
    <property type="molecule type" value="Genomic_DNA"/>
</dbReference>
<feature type="compositionally biased region" description="Low complexity" evidence="1">
    <location>
        <begin position="125"/>
        <end position="135"/>
    </location>
</feature>
<feature type="region of interest" description="Disordered" evidence="1">
    <location>
        <begin position="115"/>
        <end position="138"/>
    </location>
</feature>
<name>A0A0D2CY12_9EURO</name>
<dbReference type="STRING" id="215243.A0A0D2CY12"/>
<dbReference type="RefSeq" id="XP_016256174.1">
    <property type="nucleotide sequence ID" value="XM_016413447.1"/>
</dbReference>
<organism evidence="2 3">
    <name type="scientific">Exophiala oligosperma</name>
    <dbReference type="NCBI Taxonomy" id="215243"/>
    <lineage>
        <taxon>Eukaryota</taxon>
        <taxon>Fungi</taxon>
        <taxon>Dikarya</taxon>
        <taxon>Ascomycota</taxon>
        <taxon>Pezizomycotina</taxon>
        <taxon>Eurotiomycetes</taxon>
        <taxon>Chaetothyriomycetidae</taxon>
        <taxon>Chaetothyriales</taxon>
        <taxon>Herpotrichiellaceae</taxon>
        <taxon>Exophiala</taxon>
    </lineage>
</organism>
<dbReference type="VEuPathDB" id="FungiDB:PV06_11735"/>
<dbReference type="GeneID" id="27363809"/>
<protein>
    <submittedName>
        <fullName evidence="2">Uncharacterized protein</fullName>
    </submittedName>
</protein>